<name>A0A7H0VGK7_9FLAO</name>
<feature type="signal peptide" evidence="1">
    <location>
        <begin position="1"/>
        <end position="22"/>
    </location>
</feature>
<protein>
    <submittedName>
        <fullName evidence="2">Uncharacterized protein</fullName>
    </submittedName>
</protein>
<keyword evidence="3" id="KW-1185">Reference proteome</keyword>
<dbReference type="RefSeq" id="WP_210759382.1">
    <property type="nucleotide sequence ID" value="NZ_CP060139.1"/>
</dbReference>
<accession>A0A7H0VGK7</accession>
<dbReference type="EMBL" id="CP060139">
    <property type="protein sequence ID" value="QNR24855.1"/>
    <property type="molecule type" value="Genomic_DNA"/>
</dbReference>
<dbReference type="AlphaFoldDB" id="A0A7H0VGK7"/>
<evidence type="ECO:0000313" key="2">
    <source>
        <dbReference type="EMBL" id="QNR24855.1"/>
    </source>
</evidence>
<dbReference type="KEGG" id="chyd:H4K34_03160"/>
<dbReference type="Proteomes" id="UP000516305">
    <property type="component" value="Chromosome"/>
</dbReference>
<feature type="chain" id="PRO_5028952667" evidence="1">
    <location>
        <begin position="23"/>
        <end position="289"/>
    </location>
</feature>
<evidence type="ECO:0000256" key="1">
    <source>
        <dbReference type="SAM" id="SignalP"/>
    </source>
</evidence>
<sequence>MKASHFLLLIFCLLGANLMAQYEPGDSTEKRPFAIIETIEGDEFEGYLIYQDTKIITIEDRNGHQITIKVEQIKELSFEQETFSKAVHYNLQASRYFFGPNALNMKRGEGYYQNNWVFLNQLSVGLSDRFTIGVGTIPLFIFGYGAPTPVWITPKFSVPIVPGKLNVAAGGLFGSVLGDEFNNTFGIGYGAFTLGDYDKNVTLSIGYGMSDGDWSENPTISLSGMLRVTRKFYLITENYLVFDTFIASLGGRTVWREVSLDYGFFTLPDEIDALIPWLGITVPFDLKKE</sequence>
<organism evidence="2 3">
    <name type="scientific">Croceimicrobium hydrocarbonivorans</name>
    <dbReference type="NCBI Taxonomy" id="2761580"/>
    <lineage>
        <taxon>Bacteria</taxon>
        <taxon>Pseudomonadati</taxon>
        <taxon>Bacteroidota</taxon>
        <taxon>Flavobacteriia</taxon>
        <taxon>Flavobacteriales</taxon>
        <taxon>Owenweeksiaceae</taxon>
        <taxon>Croceimicrobium</taxon>
    </lineage>
</organism>
<evidence type="ECO:0000313" key="3">
    <source>
        <dbReference type="Proteomes" id="UP000516305"/>
    </source>
</evidence>
<gene>
    <name evidence="2" type="ORF">H4K34_03160</name>
</gene>
<reference evidence="2 3" key="1">
    <citation type="submission" date="2020-08" db="EMBL/GenBank/DDBJ databases">
        <title>Croceimicrobium hydrocarbonivorans gen. nov., sp. nov., a novel marine bacterium isolated from a bacterial consortium that degrades polyethylene terephthalate.</title>
        <authorList>
            <person name="Liu R."/>
        </authorList>
    </citation>
    <scope>NUCLEOTIDE SEQUENCE [LARGE SCALE GENOMIC DNA]</scope>
    <source>
        <strain evidence="2 3">A20-9</strain>
    </source>
</reference>
<keyword evidence="1" id="KW-0732">Signal</keyword>
<proteinExistence type="predicted"/>